<dbReference type="PROSITE" id="PS51375">
    <property type="entry name" value="PPR"/>
    <property type="match status" value="1"/>
</dbReference>
<dbReference type="GO" id="GO:0031930">
    <property type="term" value="P:mitochondria-nucleus signaling pathway"/>
    <property type="evidence" value="ECO:0007669"/>
    <property type="project" value="TreeGrafter"/>
</dbReference>
<dbReference type="Gene3D" id="1.25.40.10">
    <property type="entry name" value="Tetratricopeptide repeat domain"/>
    <property type="match status" value="1"/>
</dbReference>
<dbReference type="KEGG" id="kng:KNAG_0C02990"/>
<evidence type="ECO:0000256" key="6">
    <source>
        <dbReference type="ARBA" id="ARBA00044493"/>
    </source>
</evidence>
<dbReference type="STRING" id="1071383.J7R3K1"/>
<dbReference type="Pfam" id="PF13041">
    <property type="entry name" value="PPR_2"/>
    <property type="match status" value="1"/>
</dbReference>
<keyword evidence="4" id="KW-0677">Repeat</keyword>
<comment type="subcellular location">
    <subcellularLocation>
        <location evidence="1">Mitochondrion</location>
    </subcellularLocation>
</comment>
<name>J7R3K1_HUIN7</name>
<dbReference type="GO" id="GO:0005739">
    <property type="term" value="C:mitochondrion"/>
    <property type="evidence" value="ECO:0007669"/>
    <property type="project" value="UniProtKB-SubCell"/>
</dbReference>
<proteinExistence type="inferred from homology"/>
<comment type="subunit">
    <text evidence="7">Binds to mitochondrial small subunit 15S rRNA.</text>
</comment>
<dbReference type="GO" id="GO:0016072">
    <property type="term" value="P:rRNA metabolic process"/>
    <property type="evidence" value="ECO:0007669"/>
    <property type="project" value="EnsemblFungi"/>
</dbReference>
<dbReference type="GO" id="GO:0000963">
    <property type="term" value="P:mitochondrial RNA processing"/>
    <property type="evidence" value="ECO:0007669"/>
    <property type="project" value="EnsemblFungi"/>
</dbReference>
<dbReference type="GO" id="GO:0019843">
    <property type="term" value="F:rRNA binding"/>
    <property type="evidence" value="ECO:0007669"/>
    <property type="project" value="EnsemblFungi"/>
</dbReference>
<dbReference type="eggNOG" id="ENOG502QUX2">
    <property type="taxonomic scope" value="Eukaryota"/>
</dbReference>
<dbReference type="RefSeq" id="XP_022463656.1">
    <property type="nucleotide sequence ID" value="XM_022607018.1"/>
</dbReference>
<dbReference type="HOGENOM" id="CLU_334653_0_0_1"/>
<dbReference type="InterPro" id="IPR011990">
    <property type="entry name" value="TPR-like_helical_dom_sf"/>
</dbReference>
<comment type="function">
    <text evidence="6">Regulates mitochondrial small subunit maturation by controlling 15S rRNA 5'-end processing. Localizes to the 5' precursor of the 15S rRNA in a position that is subsequently occupied by mS47 in the mature yeast mtSSU. Uses structure and sequence-specific RNA recognition, binding to a single-stranded region of the precursor and specifically recognizing bases -6 to -1. The exchange of Ccm1 for mS47 is coupled to the irreversible removal of precursor rRNA that is accompanied by conformational changes of the mitoribosomal proteins uS5m and mS26. These conformational changes signal completion of 5'-end rRNA processing through protection of the mature 5'-end of the 15S rRNA and stabilization of mS47. The removal of the 5' precursor together with the dissociation of Ccm1 may be catalyzed by the 5'-3' exoribonuclease Pet127. Involved in the specific removal of group I introns in mitochondrial encoded transcripts.</text>
</comment>
<evidence type="ECO:0000313" key="11">
    <source>
        <dbReference type="Proteomes" id="UP000006310"/>
    </source>
</evidence>
<evidence type="ECO:0000256" key="2">
    <source>
        <dbReference type="ARBA" id="ARBA00006192"/>
    </source>
</evidence>
<dbReference type="PANTHER" id="PTHR47936">
    <property type="entry name" value="PPR_LONG DOMAIN-CONTAINING PROTEIN"/>
    <property type="match status" value="1"/>
</dbReference>
<reference evidence="10 11" key="1">
    <citation type="journal article" date="2011" name="Proc. Natl. Acad. Sci. U.S.A.">
        <title>Evolutionary erosion of yeast sex chromosomes by mating-type switching accidents.</title>
        <authorList>
            <person name="Gordon J.L."/>
            <person name="Armisen D."/>
            <person name="Proux-Wera E."/>
            <person name="Oheigeartaigh S.S."/>
            <person name="Byrne K.P."/>
            <person name="Wolfe K.H."/>
        </authorList>
    </citation>
    <scope>NUCLEOTIDE SEQUENCE [LARGE SCALE GENOMIC DNA]</scope>
    <source>
        <strain evidence="11">ATCC MYA-139 / BCRC 22969 / CBS 8797 / CCRC 22969 / KCTC 17520 / NBRC 10181 / NCYC 3082</strain>
    </source>
</reference>
<evidence type="ECO:0000256" key="7">
    <source>
        <dbReference type="ARBA" id="ARBA00044511"/>
    </source>
</evidence>
<sequence length="728" mass="83926">MDASIEHVFIALQEPASFPQKALLSDPAEGKPANLTQMISELSSSQADKLLPLELNEIINDNKLVIRSLSDKNNPDWNAIVEKLYSAESRLKDISDRAIHEMLKSNVSGLTLSSIELLDKMLLESVANDITRFNPPMYDCLFKNLSKLNPANSNVSDSGQDPALLKLKELLDRFDNLPSKAKMYNMVLNYCLTYTAKLHSVPEMDYFLQRFKHLYKVAPDKGNLTKVIQFYQSMNLPEKAWDTFDTMKFLSAEHYPDIVTYNTMLKICGDTKNYARALDLFHELRDKKMTPTTQTFNIMGSILAKCSSDNITAEGNDEALRLLGWKFISKLNTLDDVYSVGTMMALSAYDGDVAVARALYFEYTMNEYRKKRQSQITEGNIWSSVFNPILFNYLLLAYSKFDPTRRPLLLDWEQGQETRRNLLNDVDYTMRSHEDCPIILPMLPMIELPNSEYVLAESNALWHFHLINGDVSNSLFSTPEGLNYEKLQELGIENETFQEFKFSVLSLVNQWRRSQINSTILNHTCLTTFLTIPIRLNDEEKFEERLTNYTFQQSELDQHLHSAFQRTIGDIASHDGEAVVEAQHTKDIDYLSSLRHKIVMNCSTYELCMKAAIKFDDIDLATKTWKNRGQFRKTPQYSKLSLKERINRDSTFAQLMVAFFTARKQYSDALKIILSSLRYIDWKYPMVRDLHRGLVELEDRDSVSTLLDVIKTRDPIKDLDMKIKELSL</sequence>
<dbReference type="EMBL" id="HE978316">
    <property type="protein sequence ID" value="CCK69410.1"/>
    <property type="molecule type" value="Genomic_DNA"/>
</dbReference>
<dbReference type="GO" id="GO:0008380">
    <property type="term" value="P:RNA splicing"/>
    <property type="evidence" value="ECO:0007669"/>
    <property type="project" value="UniProtKB-KW"/>
</dbReference>
<dbReference type="AlphaFoldDB" id="J7R3K1"/>
<keyword evidence="5" id="KW-0508">mRNA splicing</keyword>
<evidence type="ECO:0000256" key="5">
    <source>
        <dbReference type="ARBA" id="ARBA00023187"/>
    </source>
</evidence>
<dbReference type="GeneID" id="34525090"/>
<dbReference type="Proteomes" id="UP000006310">
    <property type="component" value="Chromosome 3"/>
</dbReference>
<organism evidence="10 11">
    <name type="scientific">Huiozyma naganishii (strain ATCC MYA-139 / BCRC 22969 / CBS 8797 / KCTC 17520 / NBRC 10181 / NCYC 3082 / Yp74L-3)</name>
    <name type="common">Yeast</name>
    <name type="synonym">Kazachstania naganishii</name>
    <dbReference type="NCBI Taxonomy" id="1071383"/>
    <lineage>
        <taxon>Eukaryota</taxon>
        <taxon>Fungi</taxon>
        <taxon>Dikarya</taxon>
        <taxon>Ascomycota</taxon>
        <taxon>Saccharomycotina</taxon>
        <taxon>Saccharomycetes</taxon>
        <taxon>Saccharomycetales</taxon>
        <taxon>Saccharomycetaceae</taxon>
        <taxon>Huiozyma</taxon>
    </lineage>
</organism>
<reference evidence="11" key="2">
    <citation type="submission" date="2012-08" db="EMBL/GenBank/DDBJ databases">
        <title>Genome sequence of Kazachstania naganishii.</title>
        <authorList>
            <person name="Gordon J.L."/>
            <person name="Armisen D."/>
            <person name="Proux-Wera E."/>
            <person name="OhEigeartaigh S.S."/>
            <person name="Byrne K.P."/>
            <person name="Wolfe K.H."/>
        </authorList>
    </citation>
    <scope>NUCLEOTIDE SEQUENCE [LARGE SCALE GENOMIC DNA]</scope>
    <source>
        <strain evidence="11">ATCC MYA-139 / BCRC 22969 / CBS 8797 / CCRC 22969 / KCTC 17520 / NBRC 10181 / NCYC 3082</strain>
    </source>
</reference>
<keyword evidence="3" id="KW-0507">mRNA processing</keyword>
<keyword evidence="11" id="KW-1185">Reference proteome</keyword>
<dbReference type="OrthoDB" id="185373at2759"/>
<evidence type="ECO:0000256" key="9">
    <source>
        <dbReference type="PROSITE-ProRule" id="PRU00708"/>
    </source>
</evidence>
<dbReference type="GO" id="GO:2000234">
    <property type="term" value="P:positive regulation of rRNA processing"/>
    <property type="evidence" value="ECO:0007669"/>
    <property type="project" value="EnsemblFungi"/>
</dbReference>
<feature type="repeat" description="PPR" evidence="9">
    <location>
        <begin position="257"/>
        <end position="291"/>
    </location>
</feature>
<dbReference type="GO" id="GO:0006397">
    <property type="term" value="P:mRNA processing"/>
    <property type="evidence" value="ECO:0007669"/>
    <property type="project" value="UniProtKB-KW"/>
</dbReference>
<evidence type="ECO:0000256" key="8">
    <source>
        <dbReference type="ARBA" id="ARBA00044527"/>
    </source>
</evidence>
<evidence type="ECO:0000313" key="10">
    <source>
        <dbReference type="EMBL" id="CCK69410.1"/>
    </source>
</evidence>
<dbReference type="NCBIfam" id="TIGR00756">
    <property type="entry name" value="PPR"/>
    <property type="match status" value="1"/>
</dbReference>
<comment type="similarity">
    <text evidence="2">Belongs to the CCM1 family.</text>
</comment>
<evidence type="ECO:0000256" key="4">
    <source>
        <dbReference type="ARBA" id="ARBA00022737"/>
    </source>
</evidence>
<gene>
    <name evidence="10" type="primary">KNAG0C02990</name>
    <name evidence="10" type="ordered locus">KNAG_0C02990</name>
</gene>
<dbReference type="InterPro" id="IPR002885">
    <property type="entry name" value="PPR_rpt"/>
</dbReference>
<evidence type="ECO:0000256" key="1">
    <source>
        <dbReference type="ARBA" id="ARBA00004173"/>
    </source>
</evidence>
<accession>J7R3K1</accession>
<evidence type="ECO:0000256" key="3">
    <source>
        <dbReference type="ARBA" id="ARBA00022664"/>
    </source>
</evidence>
<dbReference type="OMA" id="ESSAIWA"/>
<protein>
    <recommendedName>
        <fullName evidence="8">Mitochondrial 15S rRNA processing factor CCM1</fullName>
    </recommendedName>
</protein>
<dbReference type="PANTHER" id="PTHR47936:SF1">
    <property type="entry name" value="PENTATRICOPEPTIDE REPEAT-CONTAINING PROTEIN GUN1, CHLOROPLASTIC"/>
    <property type="match status" value="1"/>
</dbReference>